<sequence>MTSLNRERQAGKSFALLKPLEVTSFRYEKKGQKDIDDEKETFDAIRAQSDLFSKQVVRSYIPCPYLFKYRYRTDDGLREGTCQDWEIEATFHKWSRLYGESKALSEMQRVFGEELPKKGMLLAMGTYSLHPDTWLINGVVRQDESWPRKFGQ</sequence>
<geneLocation type="plasmid" evidence="2">
    <name>pNK6c DNA</name>
</geneLocation>
<evidence type="ECO:0000313" key="2">
    <source>
        <dbReference type="Proteomes" id="UP000063308"/>
    </source>
</evidence>
<dbReference type="Proteomes" id="UP000063308">
    <property type="component" value="Plasmid pNK6c"/>
</dbReference>
<evidence type="ECO:0000313" key="1">
    <source>
        <dbReference type="EMBL" id="BAR63515.1"/>
    </source>
</evidence>
<accession>A0A0E3VXZ4</accession>
<reference evidence="1 2" key="1">
    <citation type="submission" date="2014-11" db="EMBL/GenBank/DDBJ databases">
        <title>Symbiosis island explosion on the genome of extra-slow-growing strains of soybean bradyrhizobia with massive insertion sequences.</title>
        <authorList>
            <person name="Iida T."/>
            <person name="Minamisawa K."/>
        </authorList>
    </citation>
    <scope>NUCLEOTIDE SEQUENCE [LARGE SCALE GENOMIC DNA]</scope>
    <source>
        <strain evidence="1 2">NK6</strain>
        <plasmid evidence="2">pNK6c DNA</plasmid>
    </source>
</reference>
<dbReference type="EMBL" id="AP014687">
    <property type="protein sequence ID" value="BAR63515.1"/>
    <property type="molecule type" value="Genomic_DNA"/>
</dbReference>
<protein>
    <submittedName>
        <fullName evidence="1">Uncharacterized protein</fullName>
    </submittedName>
</protein>
<name>A0A0E3VXZ4_9BRAD</name>
<proteinExistence type="predicted"/>
<gene>
    <name evidence="1" type="ORF">NK6_c_108</name>
</gene>
<keyword evidence="1" id="KW-0614">Plasmid</keyword>
<organism evidence="1 2">
    <name type="scientific">Bradyrhizobium diazoefficiens</name>
    <dbReference type="NCBI Taxonomy" id="1355477"/>
    <lineage>
        <taxon>Bacteria</taxon>
        <taxon>Pseudomonadati</taxon>
        <taxon>Pseudomonadota</taxon>
        <taxon>Alphaproteobacteria</taxon>
        <taxon>Hyphomicrobiales</taxon>
        <taxon>Nitrobacteraceae</taxon>
        <taxon>Bradyrhizobium</taxon>
    </lineage>
</organism>
<dbReference type="AlphaFoldDB" id="A0A0E3VXZ4"/>